<evidence type="ECO:0000256" key="1">
    <source>
        <dbReference type="ARBA" id="ARBA00004141"/>
    </source>
</evidence>
<keyword evidence="4" id="KW-0521">NADP</keyword>
<dbReference type="Gene3D" id="3.40.50.720">
    <property type="entry name" value="NAD(P)-binding Rossmann-like Domain"/>
    <property type="match status" value="1"/>
</dbReference>
<dbReference type="SUPFAM" id="SSF51735">
    <property type="entry name" value="NAD(P)-binding Rossmann-fold domains"/>
    <property type="match status" value="1"/>
</dbReference>
<keyword evidence="15" id="KW-1185">Reference proteome</keyword>
<feature type="compositionally biased region" description="Polar residues" evidence="13">
    <location>
        <begin position="367"/>
        <end position="377"/>
    </location>
</feature>
<evidence type="ECO:0000256" key="9">
    <source>
        <dbReference type="ARBA" id="ARBA00059620"/>
    </source>
</evidence>
<evidence type="ECO:0000256" key="2">
    <source>
        <dbReference type="ARBA" id="ARBA00006484"/>
    </source>
</evidence>
<name>A0A084AJW3_STACB</name>
<dbReference type="PANTHER" id="PTHR24322:SF736">
    <property type="entry name" value="RETINOL DEHYDROGENASE 10"/>
    <property type="match status" value="1"/>
</dbReference>
<gene>
    <name evidence="14" type="ORF">S7711_09252</name>
</gene>
<evidence type="ECO:0000256" key="4">
    <source>
        <dbReference type="ARBA" id="ARBA00022857"/>
    </source>
</evidence>
<reference evidence="14 15" key="1">
    <citation type="journal article" date="2014" name="BMC Genomics">
        <title>Comparative genome sequencing reveals chemotype-specific gene clusters in the toxigenic black mold Stachybotrys.</title>
        <authorList>
            <person name="Semeiks J."/>
            <person name="Borek D."/>
            <person name="Otwinowski Z."/>
            <person name="Grishin N.V."/>
        </authorList>
    </citation>
    <scope>NUCLEOTIDE SEQUENCE [LARGE SCALE GENOMIC DNA]</scope>
    <source>
        <strain evidence="15">CBS 109288 / IBT 7711</strain>
    </source>
</reference>
<evidence type="ECO:0000256" key="10">
    <source>
        <dbReference type="ARBA" id="ARBA00068717"/>
    </source>
</evidence>
<comment type="similarity">
    <text evidence="2 12">Belongs to the short-chain dehydrogenases/reductases (SDR) family.</text>
</comment>
<evidence type="ECO:0000313" key="14">
    <source>
        <dbReference type="EMBL" id="KEY65592.1"/>
    </source>
</evidence>
<evidence type="ECO:0000256" key="3">
    <source>
        <dbReference type="ARBA" id="ARBA00022692"/>
    </source>
</evidence>
<dbReference type="CDD" id="cd05339">
    <property type="entry name" value="17beta-HSDXI-like_SDR_c"/>
    <property type="match status" value="1"/>
</dbReference>
<evidence type="ECO:0000256" key="13">
    <source>
        <dbReference type="SAM" id="MobiDB-lite"/>
    </source>
</evidence>
<dbReference type="FunFam" id="3.40.50.720:FF:000131">
    <property type="entry name" value="Short-chain dehydrogenase/reductase 3"/>
    <property type="match status" value="1"/>
</dbReference>
<keyword evidence="7" id="KW-0443">Lipid metabolism</keyword>
<evidence type="ECO:0000256" key="7">
    <source>
        <dbReference type="ARBA" id="ARBA00023098"/>
    </source>
</evidence>
<keyword evidence="3" id="KW-0812">Transmembrane</keyword>
<evidence type="ECO:0000256" key="5">
    <source>
        <dbReference type="ARBA" id="ARBA00022989"/>
    </source>
</evidence>
<dbReference type="PRINTS" id="PR00081">
    <property type="entry name" value="GDHRDH"/>
</dbReference>
<sequence>MPMHQGFLPREGFCADVVLKVLRRTALNPAFLLPFLLLARFTKQGQDLSVLHPTALKRIRALFYVAVARVVGGWLSAKTRNNWVTDKYDWTKEIVVVTGGAAGIGASIVKLFEEQGITVIVLDVQPLTFTPSSKVHYYKCDLRSPENVSAVADKIRAEVGHPTVVINNAGVARGKSLLEAKPGDIRFTFDVNTLAHYWVAQAFLPNIVAKNHGMIVTVASYASWLTIPNMVDYGASKAAALSFHEGLTAELTTRYNAPKVRTVIVHPGHTKTPLFMGYDQNTAFTMPTQEPESIAEGVVRQVLSGNSGDVILPELGATLAGLRMFPDFYTYPLRAKGQSYMANFSGRQVIADVDAAVDKESDGQDGPSESTVLVSGQ</sequence>
<dbReference type="OrthoDB" id="10253736at2759"/>
<dbReference type="HOGENOM" id="CLU_010194_5_0_1"/>
<dbReference type="GO" id="GO:0016020">
    <property type="term" value="C:membrane"/>
    <property type="evidence" value="ECO:0007669"/>
    <property type="project" value="UniProtKB-SubCell"/>
</dbReference>
<organism evidence="14 15">
    <name type="scientific">Stachybotrys chartarum (strain CBS 109288 / IBT 7711)</name>
    <name type="common">Toxic black mold</name>
    <name type="synonym">Stilbospora chartarum</name>
    <dbReference type="NCBI Taxonomy" id="1280523"/>
    <lineage>
        <taxon>Eukaryota</taxon>
        <taxon>Fungi</taxon>
        <taxon>Dikarya</taxon>
        <taxon>Ascomycota</taxon>
        <taxon>Pezizomycotina</taxon>
        <taxon>Sordariomycetes</taxon>
        <taxon>Hypocreomycetidae</taxon>
        <taxon>Hypocreales</taxon>
        <taxon>Stachybotryaceae</taxon>
        <taxon>Stachybotrys</taxon>
    </lineage>
</organism>
<dbReference type="AlphaFoldDB" id="A0A084AJW3"/>
<dbReference type="PANTHER" id="PTHR24322">
    <property type="entry name" value="PKSB"/>
    <property type="match status" value="1"/>
</dbReference>
<dbReference type="GO" id="GO:0052650">
    <property type="term" value="F:all-trans-retinol dehydrogenase (NADP+) activity"/>
    <property type="evidence" value="ECO:0007669"/>
    <property type="project" value="UniProtKB-ARBA"/>
</dbReference>
<evidence type="ECO:0000256" key="6">
    <source>
        <dbReference type="ARBA" id="ARBA00023002"/>
    </source>
</evidence>
<dbReference type="EMBL" id="KL648695">
    <property type="protein sequence ID" value="KEY65592.1"/>
    <property type="molecule type" value="Genomic_DNA"/>
</dbReference>
<feature type="region of interest" description="Disordered" evidence="13">
    <location>
        <begin position="358"/>
        <end position="377"/>
    </location>
</feature>
<accession>A0A084AJW3</accession>
<comment type="function">
    <text evidence="9">Catalyzes the reduction of all-trans-retinal to all-trans-retinol in the presence of NADPH.</text>
</comment>
<dbReference type="InterPro" id="IPR036291">
    <property type="entry name" value="NAD(P)-bd_dom_sf"/>
</dbReference>
<keyword evidence="8" id="KW-0472">Membrane</keyword>
<comment type="subcellular location">
    <subcellularLocation>
        <location evidence="1">Membrane</location>
        <topology evidence="1">Multi-pass membrane protein</topology>
    </subcellularLocation>
</comment>
<dbReference type="Proteomes" id="UP000028045">
    <property type="component" value="Unassembled WGS sequence"/>
</dbReference>
<dbReference type="PRINTS" id="PR00080">
    <property type="entry name" value="SDRFAMILY"/>
</dbReference>
<evidence type="ECO:0000313" key="15">
    <source>
        <dbReference type="Proteomes" id="UP000028045"/>
    </source>
</evidence>
<evidence type="ECO:0000256" key="11">
    <source>
        <dbReference type="ARBA" id="ARBA00082544"/>
    </source>
</evidence>
<protein>
    <recommendedName>
        <fullName evidence="10">Short-chain dehydrogenase/reductase 3</fullName>
    </recommendedName>
    <alternativeName>
        <fullName evidence="11">Retinal short-chain dehydrogenase/reductase 1</fullName>
    </alternativeName>
</protein>
<proteinExistence type="inferred from homology"/>
<dbReference type="Pfam" id="PF00106">
    <property type="entry name" value="adh_short"/>
    <property type="match status" value="1"/>
</dbReference>
<keyword evidence="5" id="KW-1133">Transmembrane helix</keyword>
<keyword evidence="6" id="KW-0560">Oxidoreductase</keyword>
<evidence type="ECO:0000256" key="12">
    <source>
        <dbReference type="RuleBase" id="RU000363"/>
    </source>
</evidence>
<dbReference type="InterPro" id="IPR002347">
    <property type="entry name" value="SDR_fam"/>
</dbReference>
<evidence type="ECO:0000256" key="8">
    <source>
        <dbReference type="ARBA" id="ARBA00023136"/>
    </source>
</evidence>